<proteinExistence type="predicted"/>
<reference evidence="1 2" key="1">
    <citation type="submission" date="2015-05" db="EMBL/GenBank/DDBJ databases">
        <title>Comparison of genome.</title>
        <authorList>
            <person name="Zheng Z."/>
            <person name="Sun M."/>
        </authorList>
    </citation>
    <scope>NUCLEOTIDE SEQUENCE [LARGE SCALE GENOMIC DNA]</scope>
    <source>
        <strain evidence="1 2">G25-74</strain>
    </source>
</reference>
<comment type="caution">
    <text evidence="1">The sequence shown here is derived from an EMBL/GenBank/DDBJ whole genome shotgun (WGS) entry which is preliminary data.</text>
</comment>
<dbReference type="PANTHER" id="PTHR36436">
    <property type="entry name" value="SLL5081 PROTEIN"/>
    <property type="match status" value="1"/>
</dbReference>
<dbReference type="InterPro" id="IPR015315">
    <property type="entry name" value="DUF1963"/>
</dbReference>
<dbReference type="STRING" id="217031.ABB05_10095"/>
<dbReference type="Gene3D" id="2.30.320.10">
    <property type="entry name" value="YwqG-like"/>
    <property type="match status" value="1"/>
</dbReference>
<evidence type="ECO:0008006" key="3">
    <source>
        <dbReference type="Google" id="ProtNLM"/>
    </source>
</evidence>
<dbReference type="Proteomes" id="UP000077881">
    <property type="component" value="Unassembled WGS sequence"/>
</dbReference>
<dbReference type="OrthoDB" id="57088at2"/>
<evidence type="ECO:0000313" key="1">
    <source>
        <dbReference type="EMBL" id="OAK71976.1"/>
    </source>
</evidence>
<dbReference type="AlphaFoldDB" id="A0A177ZVP7"/>
<organism evidence="1 2">
    <name type="scientific">Lederbergia galactosidilytica</name>
    <dbReference type="NCBI Taxonomy" id="217031"/>
    <lineage>
        <taxon>Bacteria</taxon>
        <taxon>Bacillati</taxon>
        <taxon>Bacillota</taxon>
        <taxon>Bacilli</taxon>
        <taxon>Bacillales</taxon>
        <taxon>Bacillaceae</taxon>
        <taxon>Lederbergia</taxon>
    </lineage>
</organism>
<dbReference type="Pfam" id="PF09234">
    <property type="entry name" value="DUF1963"/>
    <property type="match status" value="1"/>
</dbReference>
<keyword evidence="2" id="KW-1185">Reference proteome</keyword>
<dbReference type="PANTHER" id="PTHR36436:SF6">
    <property type="entry name" value="SLL5081 PROTEIN"/>
    <property type="match status" value="1"/>
</dbReference>
<protein>
    <recommendedName>
        <fullName evidence="3">DUF1963 domain-containing protein</fullName>
    </recommendedName>
</protein>
<dbReference type="PATRIC" id="fig|217031.6.peg.2142"/>
<gene>
    <name evidence="1" type="ORF">ABB05_10095</name>
</gene>
<evidence type="ECO:0000313" key="2">
    <source>
        <dbReference type="Proteomes" id="UP000077881"/>
    </source>
</evidence>
<name>A0A177ZVP7_9BACI</name>
<sequence>MKLPQPLQPYADALAKTKKPCLIIHGKIGKTTPLQSKFAGNPYWLKADPYPTTKKGEPLRLLAQINFNDIETIPNYPEEGILQFFVADDDVYGLDFDDGTNQDTFRVVYHEKVESDPSKWLSNFPVFAEDDHYFPINKECALTFERSEELMSSNDYRFNKLTNLNSLLESEEDEDYDTYDEIIDAYSEVVKEQGSKLGGYPFFTQEDPRAYGDYLTFDTLLFQIDTDDELDIMWGDSGVGNFFIAYEDLKKRDFSKVLYNWDCY</sequence>
<dbReference type="SUPFAM" id="SSF103032">
    <property type="entry name" value="Hypothetical protein YwqG"/>
    <property type="match status" value="1"/>
</dbReference>
<dbReference type="EMBL" id="LDJR01000044">
    <property type="protein sequence ID" value="OAK71976.1"/>
    <property type="molecule type" value="Genomic_DNA"/>
</dbReference>
<accession>A0A177ZVP7</accession>
<dbReference type="InterPro" id="IPR035948">
    <property type="entry name" value="YwqG-like_sf"/>
</dbReference>